<protein>
    <submittedName>
        <fullName evidence="2">Uncharacterized protein</fullName>
    </submittedName>
</protein>
<evidence type="ECO:0000256" key="1">
    <source>
        <dbReference type="SAM" id="MobiDB-lite"/>
    </source>
</evidence>
<evidence type="ECO:0000313" key="3">
    <source>
        <dbReference type="Proteomes" id="UP000324222"/>
    </source>
</evidence>
<feature type="region of interest" description="Disordered" evidence="1">
    <location>
        <begin position="1"/>
        <end position="44"/>
    </location>
</feature>
<organism evidence="2 3">
    <name type="scientific">Portunus trituberculatus</name>
    <name type="common">Swimming crab</name>
    <name type="synonym">Neptunus trituberculatus</name>
    <dbReference type="NCBI Taxonomy" id="210409"/>
    <lineage>
        <taxon>Eukaryota</taxon>
        <taxon>Metazoa</taxon>
        <taxon>Ecdysozoa</taxon>
        <taxon>Arthropoda</taxon>
        <taxon>Crustacea</taxon>
        <taxon>Multicrustacea</taxon>
        <taxon>Malacostraca</taxon>
        <taxon>Eumalacostraca</taxon>
        <taxon>Eucarida</taxon>
        <taxon>Decapoda</taxon>
        <taxon>Pleocyemata</taxon>
        <taxon>Brachyura</taxon>
        <taxon>Eubrachyura</taxon>
        <taxon>Portunoidea</taxon>
        <taxon>Portunidae</taxon>
        <taxon>Portuninae</taxon>
        <taxon>Portunus</taxon>
    </lineage>
</organism>
<dbReference type="AlphaFoldDB" id="A0A5B7EN35"/>
<accession>A0A5B7EN35</accession>
<proteinExistence type="predicted"/>
<gene>
    <name evidence="2" type="ORF">E2C01_029028</name>
</gene>
<dbReference type="EMBL" id="VSRR010003311">
    <property type="protein sequence ID" value="MPC35602.1"/>
    <property type="molecule type" value="Genomic_DNA"/>
</dbReference>
<keyword evidence="3" id="KW-1185">Reference proteome</keyword>
<evidence type="ECO:0000313" key="2">
    <source>
        <dbReference type="EMBL" id="MPC35602.1"/>
    </source>
</evidence>
<comment type="caution">
    <text evidence="2">The sequence shown here is derived from an EMBL/GenBank/DDBJ whole genome shotgun (WGS) entry which is preliminary data.</text>
</comment>
<name>A0A5B7EN35_PORTR</name>
<feature type="compositionally biased region" description="Low complexity" evidence="1">
    <location>
        <begin position="1"/>
        <end position="29"/>
    </location>
</feature>
<feature type="compositionally biased region" description="Basic residues" evidence="1">
    <location>
        <begin position="31"/>
        <end position="44"/>
    </location>
</feature>
<sequence>MTTAAAASVPAAKAAPRATGQSQGSGCQQTHLHHLQGTRIRITR</sequence>
<dbReference type="Proteomes" id="UP000324222">
    <property type="component" value="Unassembled WGS sequence"/>
</dbReference>
<reference evidence="2 3" key="1">
    <citation type="submission" date="2019-05" db="EMBL/GenBank/DDBJ databases">
        <title>Another draft genome of Portunus trituberculatus and its Hox gene families provides insights of decapod evolution.</title>
        <authorList>
            <person name="Jeong J.-H."/>
            <person name="Song I."/>
            <person name="Kim S."/>
            <person name="Choi T."/>
            <person name="Kim D."/>
            <person name="Ryu S."/>
            <person name="Kim W."/>
        </authorList>
    </citation>
    <scope>NUCLEOTIDE SEQUENCE [LARGE SCALE GENOMIC DNA]</scope>
    <source>
        <tissue evidence="2">Muscle</tissue>
    </source>
</reference>